<dbReference type="Proteomes" id="UP001155220">
    <property type="component" value="Unassembled WGS sequence"/>
</dbReference>
<evidence type="ECO:0000256" key="1">
    <source>
        <dbReference type="SAM" id="MobiDB-lite"/>
    </source>
</evidence>
<sequence length="112" mass="12777">MAKIEEDNSVSNAKALRLSVDWQLYADALDQSDLTDDEKREFIETLWYIVVSFVDLGFGIDSVSYAFNSRQPQSEPGAQVLRLEKDSSLRQRFEGANDQMNNKERGQKGRKA</sequence>
<comment type="caution">
    <text evidence="2">The sequence shown here is derived from an EMBL/GenBank/DDBJ whole genome shotgun (WGS) entry which is preliminary data.</text>
</comment>
<evidence type="ECO:0000313" key="2">
    <source>
        <dbReference type="EMBL" id="MCP3054962.1"/>
    </source>
</evidence>
<evidence type="ECO:0000313" key="3">
    <source>
        <dbReference type="Proteomes" id="UP001155220"/>
    </source>
</evidence>
<reference evidence="2" key="1">
    <citation type="submission" date="2022-03" db="EMBL/GenBank/DDBJ databases">
        <title>Aurantimonas Liuensis sp. Nov., isolated from the hadal seawater of the Mariana Trench.</title>
        <authorList>
            <person name="Liu R."/>
        </authorList>
    </citation>
    <scope>NUCLEOTIDE SEQUENCE</scope>
    <source>
        <strain evidence="2">LRZ36</strain>
    </source>
</reference>
<protein>
    <submittedName>
        <fullName evidence="2">Uncharacterized protein</fullName>
    </submittedName>
</protein>
<dbReference type="RefSeq" id="WP_253963828.1">
    <property type="nucleotide sequence ID" value="NZ_JALHBS010000038.1"/>
</dbReference>
<dbReference type="AlphaFoldDB" id="A0A9X2HAR9"/>
<proteinExistence type="predicted"/>
<dbReference type="EMBL" id="JALHBS010000038">
    <property type="protein sequence ID" value="MCP3054962.1"/>
    <property type="molecule type" value="Genomic_DNA"/>
</dbReference>
<gene>
    <name evidence="2" type="ORF">MJ956_07320</name>
</gene>
<feature type="region of interest" description="Disordered" evidence="1">
    <location>
        <begin position="92"/>
        <end position="112"/>
    </location>
</feature>
<name>A0A9X2HAR9_9HYPH</name>
<keyword evidence="3" id="KW-1185">Reference proteome</keyword>
<accession>A0A9X2HAR9</accession>
<organism evidence="2 3">
    <name type="scientific">Aurantimonas marianensis</name>
    <dbReference type="NCBI Taxonomy" id="2920428"/>
    <lineage>
        <taxon>Bacteria</taxon>
        <taxon>Pseudomonadati</taxon>
        <taxon>Pseudomonadota</taxon>
        <taxon>Alphaproteobacteria</taxon>
        <taxon>Hyphomicrobiales</taxon>
        <taxon>Aurantimonadaceae</taxon>
        <taxon>Aurantimonas</taxon>
    </lineage>
</organism>